<dbReference type="EMBL" id="LK391969">
    <property type="protein sequence ID" value="CEF25551.1"/>
    <property type="molecule type" value="Genomic_DNA"/>
</dbReference>
<dbReference type="OrthoDB" id="7000272at2"/>
<organism evidence="2">
    <name type="scientific">Pseudomonas saudimassiliensis</name>
    <dbReference type="NCBI Taxonomy" id="1461581"/>
    <lineage>
        <taxon>Bacteria</taxon>
        <taxon>Pseudomonadati</taxon>
        <taxon>Pseudomonadota</taxon>
        <taxon>Gammaproteobacteria</taxon>
        <taxon>Pseudomonadales</taxon>
        <taxon>Pseudomonadaceae</taxon>
        <taxon>Pseudomonas</taxon>
    </lineage>
</organism>
<protein>
    <submittedName>
        <fullName evidence="2">Putative lipoprotein</fullName>
    </submittedName>
</protein>
<evidence type="ECO:0000313" key="2">
    <source>
        <dbReference type="EMBL" id="CEA01563.1"/>
    </source>
</evidence>
<evidence type="ECO:0000256" key="1">
    <source>
        <dbReference type="SAM" id="SignalP"/>
    </source>
</evidence>
<sequence length="636" mass="68880">MTKKMHAWSLAALPLAIGLASFSGSANAVSFNIGEVEAQLDSQLSIGASMSTAGRDKRLYFLRSEGGEAAARTSDDGRLNYDKGDVFSKIFKGSHDLELRYGDSGAFFRGNYWYDFETKDGHQEFYDISDSGRHPLQKGAGIQLLDAFVYHNYSIGQNPGNVRLGRQVVSWGEGVFIQNGINAINPIDASAFRRPGAELKEGLLPVEMLYISQGLTENLSMEAFYQLKWHGTVADNCGTFFSTTDVAARGCNDRLVYTGEDYPHGDPRLNQGGMDTATYIVRSRKDKEASDSGQFGVAFRWFAPALNNTEFGFYAMNYHSRNPFYSNVRGDFAVNAGTAAALAQAAAAAGQAGDLALAQQLAQRAQAAAAAAEAGIVPGYDGSRGAAGYFFEHPEDIRLYGVSFGTDIGGMSVAGELSYRPNMPIQINTGDLSAAALNTGYDDSHRDYDAWDPSTGVIQGYERKEFWQASVSAVHFIDRVMGASRLALIGEVGANYISGIGSGNGETKFGRDSLFGQSPDANGDCRSNNPDNPHGASWCENNGFFTDFSWGYRLRASLDYANVIAGINLSPNIAWSHDVEGYSPNFNENAKSVSLGLNADYANKYNASISYTNFFDGKYNTLVDRDFAAVSFGVSF</sequence>
<gene>
    <name evidence="2" type="ORF">BN1049_00458</name>
</gene>
<dbReference type="AlphaFoldDB" id="A0A078M2G3"/>
<dbReference type="EMBL" id="LM997413">
    <property type="protein sequence ID" value="CEA01563.1"/>
    <property type="molecule type" value="Genomic_DNA"/>
</dbReference>
<accession>A0A078M2G3</accession>
<keyword evidence="1" id="KW-0732">Signal</keyword>
<name>A0A078M2G3_9PSED</name>
<dbReference type="InterPro" id="IPR010727">
    <property type="entry name" value="DUF1302"/>
</dbReference>
<dbReference type="RefSeq" id="WP_044498137.1">
    <property type="nucleotide sequence ID" value="NZ_LK391969.1"/>
</dbReference>
<dbReference type="Pfam" id="PF06980">
    <property type="entry name" value="DUF1302"/>
    <property type="match status" value="1"/>
</dbReference>
<feature type="signal peptide" evidence="1">
    <location>
        <begin position="1"/>
        <end position="28"/>
    </location>
</feature>
<dbReference type="PATRIC" id="fig|1461581.3.peg.450"/>
<keyword evidence="2" id="KW-0449">Lipoprotein</keyword>
<proteinExistence type="predicted"/>
<feature type="chain" id="PRO_5007377844" evidence="1">
    <location>
        <begin position="29"/>
        <end position="636"/>
    </location>
</feature>
<reference evidence="2" key="1">
    <citation type="submission" date="2014-07" db="EMBL/GenBank/DDBJ databases">
        <authorList>
            <person name="Urmite Genomes Urmite Genomes"/>
        </authorList>
    </citation>
    <scope>NUCLEOTIDE SEQUENCE</scope>
    <source>
        <strain evidence="2">12M76_air</strain>
    </source>
</reference>